<dbReference type="EMBL" id="JAYMGO010000008">
    <property type="protein sequence ID" value="KAL1269858.1"/>
    <property type="molecule type" value="Genomic_DNA"/>
</dbReference>
<keyword evidence="2" id="KW-1185">Reference proteome</keyword>
<proteinExistence type="predicted"/>
<gene>
    <name evidence="1" type="ORF">QQF64_032147</name>
</gene>
<reference evidence="1 2" key="1">
    <citation type="submission" date="2023-09" db="EMBL/GenBank/DDBJ databases">
        <authorList>
            <person name="Wang M."/>
        </authorList>
    </citation>
    <scope>NUCLEOTIDE SEQUENCE [LARGE SCALE GENOMIC DNA]</scope>
    <source>
        <strain evidence="1">GT-2023</strain>
        <tissue evidence="1">Liver</tissue>
    </source>
</reference>
<sequence length="115" mass="13175">MSSYWLKIASRAGAKNRRIYKPRRFAETRCTYAAVARKVETLRETEREREIAKGRRPLFSRSRVTAQSFTRKTENGKLFSFSASPGLGVARLGGGGYMTVSFLPQQVMLFFFFFS</sequence>
<comment type="caution">
    <text evidence="1">The sequence shown here is derived from an EMBL/GenBank/DDBJ whole genome shotgun (WGS) entry which is preliminary data.</text>
</comment>
<evidence type="ECO:0000313" key="1">
    <source>
        <dbReference type="EMBL" id="KAL1269858.1"/>
    </source>
</evidence>
<name>A0ABR3MYZ2_9TELE</name>
<dbReference type="Proteomes" id="UP001558613">
    <property type="component" value="Unassembled WGS sequence"/>
</dbReference>
<organism evidence="1 2">
    <name type="scientific">Cirrhinus molitorella</name>
    <name type="common">mud carp</name>
    <dbReference type="NCBI Taxonomy" id="172907"/>
    <lineage>
        <taxon>Eukaryota</taxon>
        <taxon>Metazoa</taxon>
        <taxon>Chordata</taxon>
        <taxon>Craniata</taxon>
        <taxon>Vertebrata</taxon>
        <taxon>Euteleostomi</taxon>
        <taxon>Actinopterygii</taxon>
        <taxon>Neopterygii</taxon>
        <taxon>Teleostei</taxon>
        <taxon>Ostariophysi</taxon>
        <taxon>Cypriniformes</taxon>
        <taxon>Cyprinidae</taxon>
        <taxon>Labeoninae</taxon>
        <taxon>Labeonini</taxon>
        <taxon>Cirrhinus</taxon>
    </lineage>
</organism>
<evidence type="ECO:0000313" key="2">
    <source>
        <dbReference type="Proteomes" id="UP001558613"/>
    </source>
</evidence>
<protein>
    <submittedName>
        <fullName evidence="1">Uncharacterized protein</fullName>
    </submittedName>
</protein>
<accession>A0ABR3MYZ2</accession>